<reference evidence="3 4" key="1">
    <citation type="journal article" date="2016" name="Nat. Commun.">
        <title>Thousands of microbial genomes shed light on interconnected biogeochemical processes in an aquifer system.</title>
        <authorList>
            <person name="Anantharaman K."/>
            <person name="Brown C.T."/>
            <person name="Hug L.A."/>
            <person name="Sharon I."/>
            <person name="Castelle C.J."/>
            <person name="Probst A.J."/>
            <person name="Thomas B.C."/>
            <person name="Singh A."/>
            <person name="Wilkins M.J."/>
            <person name="Karaoz U."/>
            <person name="Brodie E.L."/>
            <person name="Williams K.H."/>
            <person name="Hubbard S.S."/>
            <person name="Banfield J.F."/>
        </authorList>
    </citation>
    <scope>NUCLEOTIDE SEQUENCE [LARGE SCALE GENOMIC DNA]</scope>
</reference>
<evidence type="ECO:0000259" key="2">
    <source>
        <dbReference type="Pfam" id="PF02557"/>
    </source>
</evidence>
<dbReference type="AlphaFoldDB" id="A0A1G2UWH5"/>
<dbReference type="GO" id="GO:0006508">
    <property type="term" value="P:proteolysis"/>
    <property type="evidence" value="ECO:0007669"/>
    <property type="project" value="InterPro"/>
</dbReference>
<keyword evidence="1" id="KW-0472">Membrane</keyword>
<evidence type="ECO:0000313" key="3">
    <source>
        <dbReference type="EMBL" id="OHB13737.1"/>
    </source>
</evidence>
<name>A0A1G2UWH5_9BACT</name>
<evidence type="ECO:0000313" key="4">
    <source>
        <dbReference type="Proteomes" id="UP000178288"/>
    </source>
</evidence>
<protein>
    <recommendedName>
        <fullName evidence="2">D-alanyl-D-alanine carboxypeptidase-like core domain-containing protein</fullName>
    </recommendedName>
</protein>
<gene>
    <name evidence="3" type="ORF">A3G05_00595</name>
</gene>
<dbReference type="InterPro" id="IPR058193">
    <property type="entry name" value="VanY/YodJ_core_dom"/>
</dbReference>
<dbReference type="Pfam" id="PF02557">
    <property type="entry name" value="VanY"/>
    <property type="match status" value="1"/>
</dbReference>
<evidence type="ECO:0000256" key="1">
    <source>
        <dbReference type="SAM" id="Phobius"/>
    </source>
</evidence>
<accession>A0A1G2UWH5</accession>
<dbReference type="Gene3D" id="3.30.1380.10">
    <property type="match status" value="1"/>
</dbReference>
<feature type="domain" description="D-alanyl-D-alanine carboxypeptidase-like core" evidence="2">
    <location>
        <begin position="136"/>
        <end position="258"/>
    </location>
</feature>
<dbReference type="CDD" id="cd14852">
    <property type="entry name" value="LD-carboxypeptidase"/>
    <property type="match status" value="1"/>
</dbReference>
<sequence length="289" mass="33270">MKRIQYKLDIHLALLVCIFIALVLAGVVAYQYWLLNSELKSVEGKNLELTNQLQNSKEENTYLFEQNTYRQSIIDSFNGQIQGIASTVGTLEKLSQTDKELLRKYSKVFFLSENYRPAQLIAIDPKYLYEKDDAFVHTEVIPYLERLLEAARSDSIDLLIASAFRSFETQASLKSEYRVVYGAGTANQFSADQGYSEHQLGTAMDFTTPSVGGAFSKFPADPAYDWLQDNAHKYGFVLSYPENNSYYKFEPWHWRFVGVALATFLHGEGKYFYDLDQREIDTYLIKLFD</sequence>
<proteinExistence type="predicted"/>
<dbReference type="SUPFAM" id="SSF55166">
    <property type="entry name" value="Hedgehog/DD-peptidase"/>
    <property type="match status" value="1"/>
</dbReference>
<dbReference type="GO" id="GO:0008233">
    <property type="term" value="F:peptidase activity"/>
    <property type="evidence" value="ECO:0007669"/>
    <property type="project" value="InterPro"/>
</dbReference>
<dbReference type="PANTHER" id="PTHR34385:SF1">
    <property type="entry name" value="PEPTIDOGLYCAN L-ALANYL-D-GLUTAMATE ENDOPEPTIDASE CWLK"/>
    <property type="match status" value="1"/>
</dbReference>
<dbReference type="InterPro" id="IPR009045">
    <property type="entry name" value="Zn_M74/Hedgehog-like"/>
</dbReference>
<dbReference type="PANTHER" id="PTHR34385">
    <property type="entry name" value="D-ALANYL-D-ALANINE CARBOXYPEPTIDASE"/>
    <property type="match status" value="1"/>
</dbReference>
<dbReference type="Proteomes" id="UP000178288">
    <property type="component" value="Unassembled WGS sequence"/>
</dbReference>
<dbReference type="InterPro" id="IPR003709">
    <property type="entry name" value="VanY-like_core_dom"/>
</dbReference>
<dbReference type="InterPro" id="IPR052179">
    <property type="entry name" value="DD-CPase-like"/>
</dbReference>
<keyword evidence="1" id="KW-0812">Transmembrane</keyword>
<comment type="caution">
    <text evidence="3">The sequence shown here is derived from an EMBL/GenBank/DDBJ whole genome shotgun (WGS) entry which is preliminary data.</text>
</comment>
<dbReference type="EMBL" id="MHWV01000022">
    <property type="protein sequence ID" value="OHB13737.1"/>
    <property type="molecule type" value="Genomic_DNA"/>
</dbReference>
<feature type="transmembrane region" description="Helical" evidence="1">
    <location>
        <begin position="12"/>
        <end position="33"/>
    </location>
</feature>
<organism evidence="3 4">
    <name type="scientific">Candidatus Zambryskibacteria bacterium RIFCSPLOWO2_12_FULL_45_14</name>
    <dbReference type="NCBI Taxonomy" id="1802778"/>
    <lineage>
        <taxon>Bacteria</taxon>
        <taxon>Candidatus Zambryskiibacteriota</taxon>
    </lineage>
</organism>
<keyword evidence="1" id="KW-1133">Transmembrane helix</keyword>